<dbReference type="RefSeq" id="WP_144451483.1">
    <property type="nucleotide sequence ID" value="NZ_VLKZ01000011.1"/>
</dbReference>
<dbReference type="PANTHER" id="PTHR11365">
    <property type="entry name" value="5-OXOPROLINASE RELATED"/>
    <property type="match status" value="1"/>
</dbReference>
<dbReference type="InterPro" id="IPR045079">
    <property type="entry name" value="Oxoprolinase-like"/>
</dbReference>
<dbReference type="GO" id="GO:0006749">
    <property type="term" value="P:glutathione metabolic process"/>
    <property type="evidence" value="ECO:0007669"/>
    <property type="project" value="TreeGrafter"/>
</dbReference>
<evidence type="ECO:0000313" key="2">
    <source>
        <dbReference type="EMBL" id="TWI53978.1"/>
    </source>
</evidence>
<dbReference type="Proteomes" id="UP000315711">
    <property type="component" value="Unassembled WGS sequence"/>
</dbReference>
<gene>
    <name evidence="2" type="ORF">IQ10_03288</name>
</gene>
<proteinExistence type="predicted"/>
<evidence type="ECO:0000259" key="1">
    <source>
        <dbReference type="Pfam" id="PF02538"/>
    </source>
</evidence>
<dbReference type="AlphaFoldDB" id="A0A562QB61"/>
<dbReference type="OrthoDB" id="102473at2"/>
<sequence length="769" mass="85150">MEKTLAQLKEFWNGKEHAYIPFKPLNISPIVKLHKEYDEEVDPITFEVIRHSLWGVNQEHGKVIENLAVSPITLETRDFQTSLHTEEGDIILFGPYLQYFSGAMDLIIQYILEHRGEAGINEGDMFLQNDPWIGAPHQPDVGVCAPVVWEGKIFCWVSNVMHQNDIGGIMPGSFCQNAPDVFSDPPSFPPMKIVKEGKIDPELEAIYLRASRTPNNLALDLRAAIAGCHASQTRIVEMLKKYGPNKVKAAMRKMMNAGEAAFMDCMRSIPDGTWSERVYQEVALTGDRGVYKVELSVTKKGDTLIFKNEGTDPQVGAINAPFCGWRGTILSALNVILLPDQMGAIGGAIPHLQFDPTPGTLTCPDYGAAVSPAGIYANELAISMANSIISKMIMSSTDTNLRKLALCPTPSQWHINIHYGTNQRGEYYVGPMLENMIGTTGATLNRDGSFANGLWWVPEGKGPNIEACERDWPILYLYRNEHQDSAGSGRFRGGNGGILAYIPYKGQVTLGTHSSEGIPKTVGLQGGLPGSRGDTRIIKNSNISRLFSEGKMPASIAEIQGQEVLTNGKGMPIDLSETDIVEWNWGSSSGYGDELDRDPELVRMDVADRIISQEAAEQTYGVKFTSTGYVDEEATKANRLEMRKNRFEQCQEKAPDNLEARLSQNVDIPIDAVQVGDYLFVHKNSSQTINVSCSCCREVISKGTQDFKASSLIYEGTIQEAGKHFVDIDRYVDQAMSFFQYFCPNCGTRVATEVKRPQDEHSREFEISL</sequence>
<accession>A0A562QB61</accession>
<comment type="caution">
    <text evidence="2">The sequence shown here is derived from an EMBL/GenBank/DDBJ whole genome shotgun (WGS) entry which is preliminary data.</text>
</comment>
<feature type="domain" description="Hydantoinase B/oxoprolinase" evidence="1">
    <location>
        <begin position="42"/>
        <end position="593"/>
    </location>
</feature>
<dbReference type="InterPro" id="IPR016750">
    <property type="entry name" value="Aceto_COase_bsu/gsu"/>
</dbReference>
<dbReference type="Pfam" id="PF02538">
    <property type="entry name" value="Hydantoinase_B"/>
    <property type="match status" value="1"/>
</dbReference>
<dbReference type="InterPro" id="IPR003692">
    <property type="entry name" value="Hydantoinase_B"/>
</dbReference>
<dbReference type="EMBL" id="VLKZ01000011">
    <property type="protein sequence ID" value="TWI53978.1"/>
    <property type="molecule type" value="Genomic_DNA"/>
</dbReference>
<dbReference type="PANTHER" id="PTHR11365:SF23">
    <property type="entry name" value="HYPOTHETICAL 5-OXOPROLINASE (EUROFUNG)-RELATED"/>
    <property type="match status" value="1"/>
</dbReference>
<organism evidence="2 3">
    <name type="scientific">Halalkalibacter nanhaiisediminis</name>
    <dbReference type="NCBI Taxonomy" id="688079"/>
    <lineage>
        <taxon>Bacteria</taxon>
        <taxon>Bacillati</taxon>
        <taxon>Bacillota</taxon>
        <taxon>Bacilli</taxon>
        <taxon>Bacillales</taxon>
        <taxon>Bacillaceae</taxon>
        <taxon>Halalkalibacter</taxon>
    </lineage>
</organism>
<protein>
    <submittedName>
        <fullName evidence="2">N-methylhydantoinase B</fullName>
    </submittedName>
</protein>
<name>A0A562QB61_9BACI</name>
<keyword evidence="3" id="KW-1185">Reference proteome</keyword>
<dbReference type="Pfam" id="PF08882">
    <property type="entry name" value="Acetone_carb_G"/>
    <property type="match status" value="1"/>
</dbReference>
<evidence type="ECO:0000313" key="3">
    <source>
        <dbReference type="Proteomes" id="UP000315711"/>
    </source>
</evidence>
<reference evidence="2 3" key="1">
    <citation type="journal article" date="2015" name="Stand. Genomic Sci.">
        <title>Genomic Encyclopedia of Bacterial and Archaeal Type Strains, Phase III: the genomes of soil and plant-associated and newly described type strains.</title>
        <authorList>
            <person name="Whitman W.B."/>
            <person name="Woyke T."/>
            <person name="Klenk H.P."/>
            <person name="Zhou Y."/>
            <person name="Lilburn T.G."/>
            <person name="Beck B.J."/>
            <person name="De Vos P."/>
            <person name="Vandamme P."/>
            <person name="Eisen J.A."/>
            <person name="Garrity G."/>
            <person name="Hugenholtz P."/>
            <person name="Kyrpides N.C."/>
        </authorList>
    </citation>
    <scope>NUCLEOTIDE SEQUENCE [LARGE SCALE GENOMIC DNA]</scope>
    <source>
        <strain evidence="2 3">CGMCC 1.10116</strain>
    </source>
</reference>
<dbReference type="GO" id="GO:0005829">
    <property type="term" value="C:cytosol"/>
    <property type="evidence" value="ECO:0007669"/>
    <property type="project" value="TreeGrafter"/>
</dbReference>
<dbReference type="GO" id="GO:0017168">
    <property type="term" value="F:5-oxoprolinase (ATP-hydrolyzing) activity"/>
    <property type="evidence" value="ECO:0007669"/>
    <property type="project" value="TreeGrafter"/>
</dbReference>